<comment type="caution">
    <text evidence="2">The sequence shown here is derived from an EMBL/GenBank/DDBJ whole genome shotgun (WGS) entry which is preliminary data.</text>
</comment>
<dbReference type="GO" id="GO:0004252">
    <property type="term" value="F:serine-type endopeptidase activity"/>
    <property type="evidence" value="ECO:0007669"/>
    <property type="project" value="InterPro"/>
</dbReference>
<keyword evidence="3" id="KW-1185">Reference proteome</keyword>
<feature type="chain" id="PRO_5017807362" description="Subtilase family protein" evidence="1">
    <location>
        <begin position="26"/>
        <end position="269"/>
    </location>
</feature>
<dbReference type="GO" id="GO:0006508">
    <property type="term" value="P:proteolysis"/>
    <property type="evidence" value="ECO:0007669"/>
    <property type="project" value="InterPro"/>
</dbReference>
<feature type="signal peptide" evidence="1">
    <location>
        <begin position="1"/>
        <end position="25"/>
    </location>
</feature>
<evidence type="ECO:0000313" key="2">
    <source>
        <dbReference type="EMBL" id="RED49343.1"/>
    </source>
</evidence>
<keyword evidence="1" id="KW-0732">Signal</keyword>
<accession>A0A3D9HIQ6</accession>
<dbReference type="OrthoDB" id="9792152at2"/>
<dbReference type="SUPFAM" id="SSF52743">
    <property type="entry name" value="Subtilisin-like"/>
    <property type="match status" value="1"/>
</dbReference>
<dbReference type="AlphaFoldDB" id="A0A3D9HIQ6"/>
<sequence>MIKNYFKVKLSILLCFLLASLGFSQTEKQKKQTTKNYNKEKLKKLETSFETSFYAAYNEALKEAKRNNWPVKYKDGNTNYHLRKVLNGKPIYLKSDNANAAISTRTNYLHNGGDLGLNLEGQNMTVYLWEVDGIGLTTHEEYDGPGGTDRLSIGDDETTVDNHAAHVTGTLIAAGINPSVKGMAPQASAIGYNAINDLSEATTAAANGMLLSNHSYGFDSTDFVDDLSWYFGAYVQESKDWDDLIVRLIIWLFFRQAMLEPMMLQILTP</sequence>
<reference evidence="2 3" key="1">
    <citation type="submission" date="2018-07" db="EMBL/GenBank/DDBJ databases">
        <title>Genomic Encyclopedia of Type Strains, Phase III (KMG-III): the genomes of soil and plant-associated and newly described type strains.</title>
        <authorList>
            <person name="Whitman W."/>
        </authorList>
    </citation>
    <scope>NUCLEOTIDE SEQUENCE [LARGE SCALE GENOMIC DNA]</scope>
    <source>
        <strain evidence="2 3">CECT 8487</strain>
    </source>
</reference>
<evidence type="ECO:0000313" key="3">
    <source>
        <dbReference type="Proteomes" id="UP000256629"/>
    </source>
</evidence>
<dbReference type="Proteomes" id="UP000256629">
    <property type="component" value="Unassembled WGS sequence"/>
</dbReference>
<evidence type="ECO:0000256" key="1">
    <source>
        <dbReference type="SAM" id="SignalP"/>
    </source>
</evidence>
<protein>
    <recommendedName>
        <fullName evidence="4">Subtilase family protein</fullName>
    </recommendedName>
</protein>
<dbReference type="Gene3D" id="3.40.50.200">
    <property type="entry name" value="Peptidase S8/S53 domain"/>
    <property type="match status" value="1"/>
</dbReference>
<evidence type="ECO:0008006" key="4">
    <source>
        <dbReference type="Google" id="ProtNLM"/>
    </source>
</evidence>
<dbReference type="RefSeq" id="WP_116039776.1">
    <property type="nucleotide sequence ID" value="NZ_QRDX01000002.1"/>
</dbReference>
<dbReference type="InterPro" id="IPR036852">
    <property type="entry name" value="Peptidase_S8/S53_dom_sf"/>
</dbReference>
<name>A0A3D9HIQ6_9FLAO</name>
<gene>
    <name evidence="2" type="ORF">DFQ02_102109</name>
</gene>
<dbReference type="EMBL" id="QRDX01000002">
    <property type="protein sequence ID" value="RED49343.1"/>
    <property type="molecule type" value="Genomic_DNA"/>
</dbReference>
<organism evidence="2 3">
    <name type="scientific">Seonamhaeicola aphaedonensis</name>
    <dbReference type="NCBI Taxonomy" id="1461338"/>
    <lineage>
        <taxon>Bacteria</taxon>
        <taxon>Pseudomonadati</taxon>
        <taxon>Bacteroidota</taxon>
        <taxon>Flavobacteriia</taxon>
        <taxon>Flavobacteriales</taxon>
        <taxon>Flavobacteriaceae</taxon>
    </lineage>
</organism>
<proteinExistence type="predicted"/>